<evidence type="ECO:0000313" key="2">
    <source>
        <dbReference type="EMBL" id="ANN78490.1"/>
    </source>
</evidence>
<dbReference type="PROSITE" id="PS51257">
    <property type="entry name" value="PROKAR_LIPOPROTEIN"/>
    <property type="match status" value="1"/>
</dbReference>
<reference evidence="2 3" key="1">
    <citation type="submission" date="2016-06" db="EMBL/GenBank/DDBJ databases">
        <title>Complete genome sequences of Bordetella bronchialis and Bordetella flabilis.</title>
        <authorList>
            <person name="LiPuma J.J."/>
            <person name="Spilker T."/>
        </authorList>
    </citation>
    <scope>NUCLEOTIDE SEQUENCE [LARGE SCALE GENOMIC DNA]</scope>
    <source>
        <strain evidence="2 3">AU10664</strain>
    </source>
</reference>
<evidence type="ECO:0008006" key="4">
    <source>
        <dbReference type="Google" id="ProtNLM"/>
    </source>
</evidence>
<evidence type="ECO:0000313" key="3">
    <source>
        <dbReference type="Proteomes" id="UP000091926"/>
    </source>
</evidence>
<keyword evidence="3" id="KW-1185">Reference proteome</keyword>
<dbReference type="AlphaFoldDB" id="A0A193GFA7"/>
<organism evidence="2 3">
    <name type="scientific">Bordetella flabilis</name>
    <dbReference type="NCBI Taxonomy" id="463014"/>
    <lineage>
        <taxon>Bacteria</taxon>
        <taxon>Pseudomonadati</taxon>
        <taxon>Pseudomonadota</taxon>
        <taxon>Betaproteobacteria</taxon>
        <taxon>Burkholderiales</taxon>
        <taxon>Alcaligenaceae</taxon>
        <taxon>Bordetella</taxon>
    </lineage>
</organism>
<gene>
    <name evidence="2" type="ORF">BAU07_16485</name>
</gene>
<dbReference type="EMBL" id="CP016172">
    <property type="protein sequence ID" value="ANN78490.1"/>
    <property type="molecule type" value="Genomic_DNA"/>
</dbReference>
<dbReference type="KEGG" id="bfz:BAU07_16485"/>
<name>A0A193GFA7_9BORD</name>
<feature type="chain" id="PRO_5008258915" description="Lipoprotein" evidence="1">
    <location>
        <begin position="22"/>
        <end position="146"/>
    </location>
</feature>
<protein>
    <recommendedName>
        <fullName evidence="4">Lipoprotein</fullName>
    </recommendedName>
</protein>
<keyword evidence="1" id="KW-0732">Signal</keyword>
<dbReference type="NCBIfam" id="NF046053">
    <property type="entry name" value="lipo_BPTD_2524"/>
    <property type="match status" value="1"/>
</dbReference>
<dbReference type="RefSeq" id="WP_066659637.1">
    <property type="nucleotide sequence ID" value="NZ_CBCSCL010000030.1"/>
</dbReference>
<dbReference type="Proteomes" id="UP000091926">
    <property type="component" value="Chromosome"/>
</dbReference>
<accession>A0A193GFA7</accession>
<sequence length="146" mass="15463">MLRIFAAAAALALGLAGCTLGIAPGTPSPSGDYKLGVSYQDAYKSALAQARLCLTGDDAYKIENSLDTAGRTAQVRVVAPFTSNDIARVDIAAIDDRNSQVKVVMWGRGIWNADAVVAMRDAIRFNLPACTSYMPSDSVKPLKAPR</sequence>
<proteinExistence type="predicted"/>
<evidence type="ECO:0000256" key="1">
    <source>
        <dbReference type="SAM" id="SignalP"/>
    </source>
</evidence>
<feature type="signal peptide" evidence="1">
    <location>
        <begin position="1"/>
        <end position="21"/>
    </location>
</feature>